<proteinExistence type="predicted"/>
<dbReference type="EMBL" id="CM055106">
    <property type="protein sequence ID" value="KAJ7529159.1"/>
    <property type="molecule type" value="Genomic_DNA"/>
</dbReference>
<protein>
    <submittedName>
        <fullName evidence="1">Uncharacterized protein</fullName>
    </submittedName>
</protein>
<organism evidence="1 2">
    <name type="scientific">Diphasiastrum complanatum</name>
    <name type="common">Issler's clubmoss</name>
    <name type="synonym">Lycopodium complanatum</name>
    <dbReference type="NCBI Taxonomy" id="34168"/>
    <lineage>
        <taxon>Eukaryota</taxon>
        <taxon>Viridiplantae</taxon>
        <taxon>Streptophyta</taxon>
        <taxon>Embryophyta</taxon>
        <taxon>Tracheophyta</taxon>
        <taxon>Lycopodiopsida</taxon>
        <taxon>Lycopodiales</taxon>
        <taxon>Lycopodiaceae</taxon>
        <taxon>Lycopodioideae</taxon>
        <taxon>Diphasiastrum</taxon>
    </lineage>
</organism>
<dbReference type="Proteomes" id="UP001162992">
    <property type="component" value="Chromosome 15"/>
</dbReference>
<name>A0ACC2BHC4_DIPCM</name>
<keyword evidence="2" id="KW-1185">Reference proteome</keyword>
<evidence type="ECO:0000313" key="2">
    <source>
        <dbReference type="Proteomes" id="UP001162992"/>
    </source>
</evidence>
<gene>
    <name evidence="1" type="ORF">O6H91_15G035800</name>
</gene>
<sequence>MICLSVYYGLKVFSSALVLWNLLLFVEALETTRDIKVEKVQVSVNGDRSIATVSENFICATLDWWPPEKCDYGTCSWGHSSLLNLDLRNSILQNAVKGLSPLLLRLGGSLQDQVIYNVGNIQRPCGTFFSAAGLFGFSEGCINMSRWQDLNEFFYLTGSQVAFGLNALYGREQDTSLRWDSSNTQSFIQYTADNLYPVYAWELGNELSSSGVGASLSISQYAADIKELRIIIDRIYAGWTEKPLVVAPDGFFEKSWYAQFLQETGTQVLDACTHHIYNLGPGISTNVLDTRILDPDVLNNVVGTFDQLQQTIQTHGPWAQAWVGESGGAYNSGQHLVSDAFLSSFWYVDQLGMAACFNTQVYCRQSLVGGNYGLLNRTTFQPNPDYYSAFLWKELVGTQVLATNVIATPKLRAYAHCSKGDTLAVTVVLINLSNGTAYSIDLSLSNSSASYGPVQSAAIRIDFLTDIFTRKARKTFEIQNKRFEYHLTAPNGNLHSQKVLLNGKTLEITADGNIPDLVPILADSSKPIQVAPTSIVFVKIPNVYTPACNII</sequence>
<accession>A0ACC2BHC4</accession>
<comment type="caution">
    <text evidence="1">The sequence shown here is derived from an EMBL/GenBank/DDBJ whole genome shotgun (WGS) entry which is preliminary data.</text>
</comment>
<reference evidence="2" key="1">
    <citation type="journal article" date="2024" name="Proc. Natl. Acad. Sci. U.S.A.">
        <title>Extraordinary preservation of gene collinearity over three hundred million years revealed in homosporous lycophytes.</title>
        <authorList>
            <person name="Li C."/>
            <person name="Wickell D."/>
            <person name="Kuo L.Y."/>
            <person name="Chen X."/>
            <person name="Nie B."/>
            <person name="Liao X."/>
            <person name="Peng D."/>
            <person name="Ji J."/>
            <person name="Jenkins J."/>
            <person name="Williams M."/>
            <person name="Shu S."/>
            <person name="Plott C."/>
            <person name="Barry K."/>
            <person name="Rajasekar S."/>
            <person name="Grimwood J."/>
            <person name="Han X."/>
            <person name="Sun S."/>
            <person name="Hou Z."/>
            <person name="He W."/>
            <person name="Dai G."/>
            <person name="Sun C."/>
            <person name="Schmutz J."/>
            <person name="Leebens-Mack J.H."/>
            <person name="Li F.W."/>
            <person name="Wang L."/>
        </authorList>
    </citation>
    <scope>NUCLEOTIDE SEQUENCE [LARGE SCALE GENOMIC DNA]</scope>
    <source>
        <strain evidence="2">cv. PW_Plant_1</strain>
    </source>
</reference>
<evidence type="ECO:0000313" key="1">
    <source>
        <dbReference type="EMBL" id="KAJ7529159.1"/>
    </source>
</evidence>